<dbReference type="eggNOG" id="KOG1075">
    <property type="taxonomic scope" value="Eukaryota"/>
</dbReference>
<evidence type="ECO:0000259" key="1">
    <source>
        <dbReference type="Pfam" id="PF14111"/>
    </source>
</evidence>
<dbReference type="Proteomes" id="UP000006882">
    <property type="component" value="Chromosome G1"/>
</dbReference>
<feature type="domain" description="DUF4283" evidence="1">
    <location>
        <begin position="80"/>
        <end position="130"/>
    </location>
</feature>
<accession>A0A251RAC8</accession>
<dbReference type="EMBL" id="CM007651">
    <property type="protein sequence ID" value="ONI33003.1"/>
    <property type="molecule type" value="Genomic_DNA"/>
</dbReference>
<dbReference type="Gramene" id="ONI33003">
    <property type="protein sequence ID" value="ONI33003"/>
    <property type="gene ID" value="PRUPE_1G399000"/>
</dbReference>
<protein>
    <recommendedName>
        <fullName evidence="1">DUF4283 domain-containing protein</fullName>
    </recommendedName>
</protein>
<gene>
    <name evidence="2" type="ORF">PRUPE_1G399000</name>
</gene>
<name>A0A251RAC8_PRUPE</name>
<organism evidence="2 3">
    <name type="scientific">Prunus persica</name>
    <name type="common">Peach</name>
    <name type="synonym">Amygdalus persica</name>
    <dbReference type="NCBI Taxonomy" id="3760"/>
    <lineage>
        <taxon>Eukaryota</taxon>
        <taxon>Viridiplantae</taxon>
        <taxon>Streptophyta</taxon>
        <taxon>Embryophyta</taxon>
        <taxon>Tracheophyta</taxon>
        <taxon>Spermatophyta</taxon>
        <taxon>Magnoliopsida</taxon>
        <taxon>eudicotyledons</taxon>
        <taxon>Gunneridae</taxon>
        <taxon>Pentapetalae</taxon>
        <taxon>rosids</taxon>
        <taxon>fabids</taxon>
        <taxon>Rosales</taxon>
        <taxon>Rosaceae</taxon>
        <taxon>Amygdaloideae</taxon>
        <taxon>Amygdaleae</taxon>
        <taxon>Prunus</taxon>
    </lineage>
</organism>
<dbReference type="InterPro" id="IPR025558">
    <property type="entry name" value="DUF4283"/>
</dbReference>
<evidence type="ECO:0000313" key="3">
    <source>
        <dbReference type="Proteomes" id="UP000006882"/>
    </source>
</evidence>
<sequence length="213" mass="24587">MHIPREKTKRSKISRGKKADWPFISVSENKYEKYVLSGHSANNLQALLDLYVFVYNNLKANSHPFHTLKTHTYNFVFARLKQRWRLKGPMQLVALDNGLFIVRFVLEEDLLYVLTGGPWVVAWQYVAVKKRRPDKATYRGVLVKVQAKPSAWKSQQLSMARRITLIQSVASSMPLYTMQTAKLPQALCEDLDKSSKSLGRGWCTKPQCMQLIR</sequence>
<proteinExistence type="predicted"/>
<dbReference type="AlphaFoldDB" id="A0A251RAC8"/>
<evidence type="ECO:0000313" key="2">
    <source>
        <dbReference type="EMBL" id="ONI33003.1"/>
    </source>
</evidence>
<dbReference type="Pfam" id="PF14111">
    <property type="entry name" value="DUF4283"/>
    <property type="match status" value="1"/>
</dbReference>
<reference evidence="2 3" key="1">
    <citation type="journal article" date="2013" name="Nat. Genet.">
        <title>The high-quality draft genome of peach (Prunus persica) identifies unique patterns of genetic diversity, domestication and genome evolution.</title>
        <authorList>
            <consortium name="International Peach Genome Initiative"/>
            <person name="Verde I."/>
            <person name="Abbott A.G."/>
            <person name="Scalabrin S."/>
            <person name="Jung S."/>
            <person name="Shu S."/>
            <person name="Marroni F."/>
            <person name="Zhebentyayeva T."/>
            <person name="Dettori M.T."/>
            <person name="Grimwood J."/>
            <person name="Cattonaro F."/>
            <person name="Zuccolo A."/>
            <person name="Rossini L."/>
            <person name="Jenkins J."/>
            <person name="Vendramin E."/>
            <person name="Meisel L.A."/>
            <person name="Decroocq V."/>
            <person name="Sosinski B."/>
            <person name="Prochnik S."/>
            <person name="Mitros T."/>
            <person name="Policriti A."/>
            <person name="Cipriani G."/>
            <person name="Dondini L."/>
            <person name="Ficklin S."/>
            <person name="Goodstein D.M."/>
            <person name="Xuan P."/>
            <person name="Del Fabbro C."/>
            <person name="Aramini V."/>
            <person name="Copetti D."/>
            <person name="Gonzalez S."/>
            <person name="Horner D.S."/>
            <person name="Falchi R."/>
            <person name="Lucas S."/>
            <person name="Mica E."/>
            <person name="Maldonado J."/>
            <person name="Lazzari B."/>
            <person name="Bielenberg D."/>
            <person name="Pirona R."/>
            <person name="Miculan M."/>
            <person name="Barakat A."/>
            <person name="Testolin R."/>
            <person name="Stella A."/>
            <person name="Tartarini S."/>
            <person name="Tonutti P."/>
            <person name="Arus P."/>
            <person name="Orellana A."/>
            <person name="Wells C."/>
            <person name="Main D."/>
            <person name="Vizzotto G."/>
            <person name="Silva H."/>
            <person name="Salamini F."/>
            <person name="Schmutz J."/>
            <person name="Morgante M."/>
            <person name="Rokhsar D.S."/>
        </authorList>
    </citation>
    <scope>NUCLEOTIDE SEQUENCE [LARGE SCALE GENOMIC DNA]</scope>
    <source>
        <strain evidence="3">cv. Nemared</strain>
    </source>
</reference>
<keyword evidence="3" id="KW-1185">Reference proteome</keyword>